<keyword evidence="1" id="KW-0472">Membrane</keyword>
<sequence>MATGWSILIGAVVVVLASLGGWFFAPKGEMQTYNLAKLPHPNFCELLHHVGHYIPGTMASTHRTSTGRNVGIWH</sequence>
<dbReference type="Proteomes" id="UP000824998">
    <property type="component" value="Unassembled WGS sequence"/>
</dbReference>
<protein>
    <submittedName>
        <fullName evidence="2">Uncharacterized protein</fullName>
    </submittedName>
</protein>
<feature type="transmembrane region" description="Helical" evidence="1">
    <location>
        <begin position="6"/>
        <end position="25"/>
    </location>
</feature>
<organism evidence="2 3">
    <name type="scientific">Amylocarpus encephaloides</name>
    <dbReference type="NCBI Taxonomy" id="45428"/>
    <lineage>
        <taxon>Eukaryota</taxon>
        <taxon>Fungi</taxon>
        <taxon>Dikarya</taxon>
        <taxon>Ascomycota</taxon>
        <taxon>Pezizomycotina</taxon>
        <taxon>Leotiomycetes</taxon>
        <taxon>Helotiales</taxon>
        <taxon>Helotiales incertae sedis</taxon>
        <taxon>Amylocarpus</taxon>
    </lineage>
</organism>
<accession>A0A9P8C2P6</accession>
<gene>
    <name evidence="2" type="ORF">BJ875DRAFT_487217</name>
</gene>
<dbReference type="EMBL" id="MU251617">
    <property type="protein sequence ID" value="KAG9231210.1"/>
    <property type="molecule type" value="Genomic_DNA"/>
</dbReference>
<evidence type="ECO:0000313" key="2">
    <source>
        <dbReference type="EMBL" id="KAG9231210.1"/>
    </source>
</evidence>
<keyword evidence="1" id="KW-1133">Transmembrane helix</keyword>
<evidence type="ECO:0000313" key="3">
    <source>
        <dbReference type="Proteomes" id="UP000824998"/>
    </source>
</evidence>
<name>A0A9P8C2P6_9HELO</name>
<dbReference type="OrthoDB" id="1508846at2759"/>
<dbReference type="AlphaFoldDB" id="A0A9P8C2P6"/>
<comment type="caution">
    <text evidence="2">The sequence shown here is derived from an EMBL/GenBank/DDBJ whole genome shotgun (WGS) entry which is preliminary data.</text>
</comment>
<reference evidence="2" key="1">
    <citation type="journal article" date="2021" name="IMA Fungus">
        <title>Genomic characterization of three marine fungi, including Emericellopsis atlantica sp. nov. with signatures of a generalist lifestyle and marine biomass degradation.</title>
        <authorList>
            <person name="Hagestad O.C."/>
            <person name="Hou L."/>
            <person name="Andersen J.H."/>
            <person name="Hansen E.H."/>
            <person name="Altermark B."/>
            <person name="Li C."/>
            <person name="Kuhnert E."/>
            <person name="Cox R.J."/>
            <person name="Crous P.W."/>
            <person name="Spatafora J.W."/>
            <person name="Lail K."/>
            <person name="Amirebrahimi M."/>
            <person name="Lipzen A."/>
            <person name="Pangilinan J."/>
            <person name="Andreopoulos W."/>
            <person name="Hayes R.D."/>
            <person name="Ng V."/>
            <person name="Grigoriev I.V."/>
            <person name="Jackson S.A."/>
            <person name="Sutton T.D.S."/>
            <person name="Dobson A.D.W."/>
            <person name="Rama T."/>
        </authorList>
    </citation>
    <scope>NUCLEOTIDE SEQUENCE</scope>
    <source>
        <strain evidence="2">TRa018bII</strain>
    </source>
</reference>
<keyword evidence="1" id="KW-0812">Transmembrane</keyword>
<keyword evidence="3" id="KW-1185">Reference proteome</keyword>
<proteinExistence type="predicted"/>
<evidence type="ECO:0000256" key="1">
    <source>
        <dbReference type="SAM" id="Phobius"/>
    </source>
</evidence>